<evidence type="ECO:0000256" key="19">
    <source>
        <dbReference type="RuleBase" id="RU361177"/>
    </source>
</evidence>
<dbReference type="FunFam" id="3.50.50.60:FF:000159">
    <property type="entry name" value="Dimethylaniline monooxygenase [N-oxide-forming]"/>
    <property type="match status" value="1"/>
</dbReference>
<feature type="signal peptide" evidence="21">
    <location>
        <begin position="1"/>
        <end position="17"/>
    </location>
</feature>
<evidence type="ECO:0000256" key="16">
    <source>
        <dbReference type="ARBA" id="ARBA00048088"/>
    </source>
</evidence>
<dbReference type="InterPro" id="IPR000960">
    <property type="entry name" value="Flavin_mOase"/>
</dbReference>
<keyword evidence="10 18" id="KW-0560">Oxidoreductase</keyword>
<dbReference type="AlphaFoldDB" id="A0A210R3P9"/>
<dbReference type="InterPro" id="IPR020946">
    <property type="entry name" value="Flavin_mOase-like"/>
</dbReference>
<keyword evidence="7 18" id="KW-0274">FAD</keyword>
<comment type="catalytic activity">
    <reaction evidence="14">
        <text>hypotaurine + NADH + O2 + H(+) = taurine + NAD(+) + H2O</text>
        <dbReference type="Rhea" id="RHEA:74111"/>
        <dbReference type="ChEBI" id="CHEBI:15377"/>
        <dbReference type="ChEBI" id="CHEBI:15378"/>
        <dbReference type="ChEBI" id="CHEBI:15379"/>
        <dbReference type="ChEBI" id="CHEBI:57540"/>
        <dbReference type="ChEBI" id="CHEBI:57853"/>
        <dbReference type="ChEBI" id="CHEBI:57945"/>
        <dbReference type="ChEBI" id="CHEBI:507393"/>
        <dbReference type="EC" id="1.14.13.8"/>
    </reaction>
    <physiologicalReaction direction="left-to-right" evidence="14">
        <dbReference type="Rhea" id="RHEA:74112"/>
    </physiologicalReaction>
</comment>
<evidence type="ECO:0000256" key="14">
    <source>
        <dbReference type="ARBA" id="ARBA00047338"/>
    </source>
</evidence>
<keyword evidence="21" id="KW-0732">Signal</keyword>
<dbReference type="EMBL" id="NEDP02000515">
    <property type="protein sequence ID" value="OWF55693.1"/>
    <property type="molecule type" value="Genomic_DNA"/>
</dbReference>
<comment type="catalytic activity">
    <reaction evidence="16">
        <text>trimethylamine + NADPH + O2 = trimethylamine N-oxide + NADP(+) + H2O</text>
        <dbReference type="Rhea" id="RHEA:31979"/>
        <dbReference type="ChEBI" id="CHEBI:15377"/>
        <dbReference type="ChEBI" id="CHEBI:15379"/>
        <dbReference type="ChEBI" id="CHEBI:15724"/>
        <dbReference type="ChEBI" id="CHEBI:57783"/>
        <dbReference type="ChEBI" id="CHEBI:58349"/>
        <dbReference type="ChEBI" id="CHEBI:58389"/>
        <dbReference type="EC" id="1.14.13.148"/>
    </reaction>
    <physiologicalReaction direction="left-to-right" evidence="16">
        <dbReference type="Rhea" id="RHEA:31980"/>
    </physiologicalReaction>
</comment>
<dbReference type="Pfam" id="PF00743">
    <property type="entry name" value="FMO-like"/>
    <property type="match status" value="1"/>
</dbReference>
<evidence type="ECO:0000256" key="7">
    <source>
        <dbReference type="ARBA" id="ARBA00022827"/>
    </source>
</evidence>
<dbReference type="InterPro" id="IPR036188">
    <property type="entry name" value="FAD/NAD-bd_sf"/>
</dbReference>
<keyword evidence="5 20" id="KW-0812">Transmembrane</keyword>
<dbReference type="GO" id="GO:0034899">
    <property type="term" value="F:trimethylamine monooxygenase activity"/>
    <property type="evidence" value="ECO:0007669"/>
    <property type="project" value="UniProtKB-EC"/>
</dbReference>
<feature type="chain" id="PRO_5012442610" description="Flavin-containing monooxygenase" evidence="21">
    <location>
        <begin position="18"/>
        <end position="545"/>
    </location>
</feature>
<sequence>MAKTALVIGAGVAGLSAVKHCLDVGIEPICFEKDTDIGGLWNYHDWSKDGDPSLYNSCSINTSKEMTCYSDFPIPKEFPNFMGHNHFRKYLNLYADNFNLRKYINFSHLVERVKQADDFDDTGSWVTSVKNINTGKSQKVKTDFVLVCNGHLNIPNVPTFVGLEKFKGKVIHTHDYKDFRGFEGKRILVVGIGNSGSDVACELSRHTEHVYIASRRGTYVISRAADYGIPFDHLAINRFSQSLPWSLMRPVFFHRLNRRYKHSNYGLSPNYCFDAGVVTISDDLPNRILSGTINVKCNVKEFTTDGATFDDGSVLKDIDVVILATGFNFDFPFLDDSIIQVDGHYPYLYELMFPTDMNPCTLGVVGLVQPFGSLPPILEMQARYITGVFAGRNQLPSASKRREHVEKRKTFIKAKYVDSPRYSLQVYFIQYLDRLGSMIGCKPNLWKHFFSDPKLWYKLYFGPATPVQWRLDGPDSWKGAKTAIEKVEEHTYFPMKSRQSGDGEKDGLYDGWILLFKKICFVVLLFFLARYVIANGYVTGLIKFA</sequence>
<evidence type="ECO:0000313" key="22">
    <source>
        <dbReference type="EMBL" id="OWF55693.1"/>
    </source>
</evidence>
<comment type="catalytic activity">
    <reaction evidence="15">
        <text>hypotaurine + NADPH + O2 + H(+) = taurine + NADP(+) + H2O</text>
        <dbReference type="Rhea" id="RHEA:69819"/>
        <dbReference type="ChEBI" id="CHEBI:15377"/>
        <dbReference type="ChEBI" id="CHEBI:15378"/>
        <dbReference type="ChEBI" id="CHEBI:15379"/>
        <dbReference type="ChEBI" id="CHEBI:57783"/>
        <dbReference type="ChEBI" id="CHEBI:57853"/>
        <dbReference type="ChEBI" id="CHEBI:58349"/>
        <dbReference type="ChEBI" id="CHEBI:507393"/>
        <dbReference type="EC" id="1.14.13.8"/>
    </reaction>
    <physiologicalReaction direction="left-to-right" evidence="15">
        <dbReference type="Rhea" id="RHEA:69820"/>
    </physiologicalReaction>
</comment>
<evidence type="ECO:0000256" key="11">
    <source>
        <dbReference type="ARBA" id="ARBA00023033"/>
    </source>
</evidence>
<dbReference type="PRINTS" id="PR01121">
    <property type="entry name" value="FMOXYGENASE1"/>
</dbReference>
<protein>
    <recommendedName>
        <fullName evidence="19">Flavin-containing monooxygenase</fullName>
        <ecNumber evidence="19">1.-.-.-</ecNumber>
    </recommendedName>
</protein>
<evidence type="ECO:0000256" key="1">
    <source>
        <dbReference type="ARBA" id="ARBA00001974"/>
    </source>
</evidence>
<comment type="function">
    <text evidence="13">Broad spectrum monooxygenase that catalyzes the oxygenation of a wide variety of nitrogen- and sulfur-containing compounds including xenobiotics. Catalyzes the S-oxygenation of hypotaurine to produce taurine, an organic osmolyte involved in cell volume regulation as well as a variety of cytoprotective and developmental processes. In vitro, catalyzes the N-oxygenation of trimethylamine (TMA) to produce trimethylamine N-oxide (TMAO) and could therefore participate to the detoxification of this compound that is generated by the action of gut microbiota from dietary precursors such as choline, choline containing compounds, betaine or L-carnitine.</text>
</comment>
<evidence type="ECO:0000256" key="8">
    <source>
        <dbReference type="ARBA" id="ARBA00022857"/>
    </source>
</evidence>
<comment type="similarity">
    <text evidence="3 18 19">Belongs to the FMO family.</text>
</comment>
<dbReference type="GO" id="GO:0047822">
    <property type="term" value="F:hypotaurine monooxygenase activity"/>
    <property type="evidence" value="ECO:0007669"/>
    <property type="project" value="RHEA"/>
</dbReference>
<keyword evidence="9 20" id="KW-1133">Transmembrane helix</keyword>
<evidence type="ECO:0000256" key="4">
    <source>
        <dbReference type="ARBA" id="ARBA00022630"/>
    </source>
</evidence>
<dbReference type="InterPro" id="IPR050346">
    <property type="entry name" value="FMO-like"/>
</dbReference>
<evidence type="ECO:0000256" key="10">
    <source>
        <dbReference type="ARBA" id="ARBA00023002"/>
    </source>
</evidence>
<feature type="transmembrane region" description="Helical" evidence="20">
    <location>
        <begin position="512"/>
        <end position="533"/>
    </location>
</feature>
<comment type="catalytic activity">
    <reaction evidence="17">
        <text>N,N-dimethylaniline + NADPH + O2 + H(+) = N,N-dimethylaniline N-oxide + NADP(+) + H2O</text>
        <dbReference type="Rhea" id="RHEA:24468"/>
        <dbReference type="ChEBI" id="CHEBI:15377"/>
        <dbReference type="ChEBI" id="CHEBI:15378"/>
        <dbReference type="ChEBI" id="CHEBI:15379"/>
        <dbReference type="ChEBI" id="CHEBI:16269"/>
        <dbReference type="ChEBI" id="CHEBI:17735"/>
        <dbReference type="ChEBI" id="CHEBI:57783"/>
        <dbReference type="ChEBI" id="CHEBI:58349"/>
        <dbReference type="EC" id="1.14.13.8"/>
    </reaction>
    <physiologicalReaction direction="left-to-right" evidence="17">
        <dbReference type="Rhea" id="RHEA:24469"/>
    </physiologicalReaction>
</comment>
<comment type="cofactor">
    <cofactor evidence="1 18 19">
        <name>FAD</name>
        <dbReference type="ChEBI" id="CHEBI:57692"/>
    </cofactor>
</comment>
<dbReference type="EC" id="1.-.-.-" evidence="19"/>
<gene>
    <name evidence="22" type="ORF">KP79_PYT09614</name>
</gene>
<evidence type="ECO:0000256" key="17">
    <source>
        <dbReference type="ARBA" id="ARBA00049443"/>
    </source>
</evidence>
<dbReference type="Gene3D" id="3.50.50.60">
    <property type="entry name" value="FAD/NAD(P)-binding domain"/>
    <property type="match status" value="1"/>
</dbReference>
<keyword evidence="8 18" id="KW-0521">NADP</keyword>
<dbReference type="InterPro" id="IPR002253">
    <property type="entry name" value="Flavin_mOase_1"/>
</dbReference>
<comment type="caution">
    <text evidence="22">The sequence shown here is derived from an EMBL/GenBank/DDBJ whole genome shotgun (WGS) entry which is preliminary data.</text>
</comment>
<organism evidence="22 23">
    <name type="scientific">Mizuhopecten yessoensis</name>
    <name type="common">Japanese scallop</name>
    <name type="synonym">Patinopecten yessoensis</name>
    <dbReference type="NCBI Taxonomy" id="6573"/>
    <lineage>
        <taxon>Eukaryota</taxon>
        <taxon>Metazoa</taxon>
        <taxon>Spiralia</taxon>
        <taxon>Lophotrochozoa</taxon>
        <taxon>Mollusca</taxon>
        <taxon>Bivalvia</taxon>
        <taxon>Autobranchia</taxon>
        <taxon>Pteriomorphia</taxon>
        <taxon>Pectinida</taxon>
        <taxon>Pectinoidea</taxon>
        <taxon>Pectinidae</taxon>
        <taxon>Mizuhopecten</taxon>
    </lineage>
</organism>
<dbReference type="PIRSF" id="PIRSF000332">
    <property type="entry name" value="FMO"/>
    <property type="match status" value="1"/>
</dbReference>
<evidence type="ECO:0000256" key="13">
    <source>
        <dbReference type="ARBA" id="ARBA00045957"/>
    </source>
</evidence>
<keyword evidence="23" id="KW-1185">Reference proteome</keyword>
<dbReference type="GO" id="GO:0050660">
    <property type="term" value="F:flavin adenine dinucleotide binding"/>
    <property type="evidence" value="ECO:0007669"/>
    <property type="project" value="InterPro"/>
</dbReference>
<keyword evidence="11 18" id="KW-0503">Monooxygenase</keyword>
<name>A0A210R3P9_MIZYE</name>
<dbReference type="GO" id="GO:0005789">
    <property type="term" value="C:endoplasmic reticulum membrane"/>
    <property type="evidence" value="ECO:0007669"/>
    <property type="project" value="UniProtKB-SubCell"/>
</dbReference>
<evidence type="ECO:0000256" key="3">
    <source>
        <dbReference type="ARBA" id="ARBA00009183"/>
    </source>
</evidence>
<dbReference type="GO" id="GO:0004499">
    <property type="term" value="F:N,N-dimethylaniline monooxygenase activity"/>
    <property type="evidence" value="ECO:0007669"/>
    <property type="project" value="UniProtKB-UniRule"/>
</dbReference>
<evidence type="ECO:0000256" key="21">
    <source>
        <dbReference type="SAM" id="SignalP"/>
    </source>
</evidence>
<evidence type="ECO:0000256" key="2">
    <source>
        <dbReference type="ARBA" id="ARBA00004389"/>
    </source>
</evidence>
<evidence type="ECO:0000256" key="12">
    <source>
        <dbReference type="ARBA" id="ARBA00023136"/>
    </source>
</evidence>
<keyword evidence="12 18" id="KW-0472">Membrane</keyword>
<proteinExistence type="inferred from homology"/>
<dbReference type="PANTHER" id="PTHR23023">
    <property type="entry name" value="DIMETHYLANILINE MONOOXYGENASE"/>
    <property type="match status" value="1"/>
</dbReference>
<comment type="subcellular location">
    <subcellularLocation>
        <location evidence="2">Endoplasmic reticulum membrane</location>
        <topology evidence="2">Single-pass membrane protein</topology>
    </subcellularLocation>
</comment>
<keyword evidence="4 18" id="KW-0285">Flavoprotein</keyword>
<keyword evidence="6 18" id="KW-0256">Endoplasmic reticulum</keyword>
<dbReference type="SUPFAM" id="SSF51905">
    <property type="entry name" value="FAD/NAD(P)-binding domain"/>
    <property type="match status" value="2"/>
</dbReference>
<evidence type="ECO:0000256" key="9">
    <source>
        <dbReference type="ARBA" id="ARBA00022989"/>
    </source>
</evidence>
<reference evidence="22 23" key="1">
    <citation type="journal article" date="2017" name="Nat. Ecol. Evol.">
        <title>Scallop genome provides insights into evolution of bilaterian karyotype and development.</title>
        <authorList>
            <person name="Wang S."/>
            <person name="Zhang J."/>
            <person name="Jiao W."/>
            <person name="Li J."/>
            <person name="Xun X."/>
            <person name="Sun Y."/>
            <person name="Guo X."/>
            <person name="Huan P."/>
            <person name="Dong B."/>
            <person name="Zhang L."/>
            <person name="Hu X."/>
            <person name="Sun X."/>
            <person name="Wang J."/>
            <person name="Zhao C."/>
            <person name="Wang Y."/>
            <person name="Wang D."/>
            <person name="Huang X."/>
            <person name="Wang R."/>
            <person name="Lv J."/>
            <person name="Li Y."/>
            <person name="Zhang Z."/>
            <person name="Liu B."/>
            <person name="Lu W."/>
            <person name="Hui Y."/>
            <person name="Liang J."/>
            <person name="Zhou Z."/>
            <person name="Hou R."/>
            <person name="Li X."/>
            <person name="Liu Y."/>
            <person name="Li H."/>
            <person name="Ning X."/>
            <person name="Lin Y."/>
            <person name="Zhao L."/>
            <person name="Xing Q."/>
            <person name="Dou J."/>
            <person name="Li Y."/>
            <person name="Mao J."/>
            <person name="Guo H."/>
            <person name="Dou H."/>
            <person name="Li T."/>
            <person name="Mu C."/>
            <person name="Jiang W."/>
            <person name="Fu Q."/>
            <person name="Fu X."/>
            <person name="Miao Y."/>
            <person name="Liu J."/>
            <person name="Yu Q."/>
            <person name="Li R."/>
            <person name="Liao H."/>
            <person name="Li X."/>
            <person name="Kong Y."/>
            <person name="Jiang Z."/>
            <person name="Chourrout D."/>
            <person name="Li R."/>
            <person name="Bao Z."/>
        </authorList>
    </citation>
    <scope>NUCLEOTIDE SEQUENCE [LARGE SCALE GENOMIC DNA]</scope>
    <source>
        <strain evidence="22 23">PY_sf001</strain>
    </source>
</reference>
<evidence type="ECO:0000256" key="18">
    <source>
        <dbReference type="PIRNR" id="PIRNR000332"/>
    </source>
</evidence>
<evidence type="ECO:0000256" key="20">
    <source>
        <dbReference type="SAM" id="Phobius"/>
    </source>
</evidence>
<evidence type="ECO:0000256" key="5">
    <source>
        <dbReference type="ARBA" id="ARBA00022692"/>
    </source>
</evidence>
<dbReference type="PRINTS" id="PR00370">
    <property type="entry name" value="FMOXYGENASE"/>
</dbReference>
<accession>A0A210R3P9</accession>
<evidence type="ECO:0000256" key="6">
    <source>
        <dbReference type="ARBA" id="ARBA00022824"/>
    </source>
</evidence>
<dbReference type="OrthoDB" id="66881at2759"/>
<dbReference type="GO" id="GO:0050661">
    <property type="term" value="F:NADP binding"/>
    <property type="evidence" value="ECO:0007669"/>
    <property type="project" value="InterPro"/>
</dbReference>
<evidence type="ECO:0000256" key="15">
    <source>
        <dbReference type="ARBA" id="ARBA00048041"/>
    </source>
</evidence>
<dbReference type="Proteomes" id="UP000242188">
    <property type="component" value="Unassembled WGS sequence"/>
</dbReference>
<evidence type="ECO:0000313" key="23">
    <source>
        <dbReference type="Proteomes" id="UP000242188"/>
    </source>
</evidence>